<dbReference type="EMBL" id="VYQF01000002">
    <property type="protein sequence ID" value="KAA9039302.1"/>
    <property type="molecule type" value="Genomic_DNA"/>
</dbReference>
<sequence length="350" mass="39222">MKIFSIVGARPQFIKLAPLSKALTGLHEEFIVHTGQHYDYAMSEKIFMDLGIRKPDIHLGTGPGTQATQTGEMMVKLEAAMLEKKPDIIIVFGDTNSTLAGVMAASKLNIPVIHIEAGLRSYNHSMPEEINRIVADHVSKYLFAPTQTAVDILTKEGLKKNTFLPGDIMVDTMKNNLGIALEKSTIVKDLKLNNEAYNLLTLHRNYNVDDTTILGHILKQLGELGEKIIFPVHPRTRKMLTDSISVSPNIYMTEPVGYLDFIALENSAKRIITDSGGIQKEAYLLKKPCITLRTETEWVETVEEKWNLLVNPKSKNIATKIESFKPPKKQKEVFGKNVTKKMVKIINNIQ</sequence>
<dbReference type="EC" id="5.1.3.14" evidence="3"/>
<feature type="domain" description="UDP-N-acetylglucosamine 2-epimerase" evidence="2">
    <location>
        <begin position="28"/>
        <end position="338"/>
    </location>
</feature>
<evidence type="ECO:0000259" key="2">
    <source>
        <dbReference type="Pfam" id="PF02350"/>
    </source>
</evidence>
<dbReference type="AlphaFoldDB" id="A0A5J5IJ28"/>
<gene>
    <name evidence="3" type="ORF">FW778_10755</name>
</gene>
<accession>A0A5J5IJ28</accession>
<keyword evidence="4" id="KW-1185">Reference proteome</keyword>
<dbReference type="NCBIfam" id="TIGR00236">
    <property type="entry name" value="wecB"/>
    <property type="match status" value="1"/>
</dbReference>
<organism evidence="3 4">
    <name type="scientific">Ginsengibacter hankyongi</name>
    <dbReference type="NCBI Taxonomy" id="2607284"/>
    <lineage>
        <taxon>Bacteria</taxon>
        <taxon>Pseudomonadati</taxon>
        <taxon>Bacteroidota</taxon>
        <taxon>Chitinophagia</taxon>
        <taxon>Chitinophagales</taxon>
        <taxon>Chitinophagaceae</taxon>
        <taxon>Ginsengibacter</taxon>
    </lineage>
</organism>
<dbReference type="PANTHER" id="PTHR43174:SF1">
    <property type="entry name" value="UDP-N-ACETYLGLUCOSAMINE 2-EPIMERASE"/>
    <property type="match status" value="1"/>
</dbReference>
<dbReference type="SUPFAM" id="SSF53756">
    <property type="entry name" value="UDP-Glycosyltransferase/glycogen phosphorylase"/>
    <property type="match status" value="1"/>
</dbReference>
<dbReference type="InterPro" id="IPR029767">
    <property type="entry name" value="WecB-like"/>
</dbReference>
<proteinExistence type="inferred from homology"/>
<comment type="similarity">
    <text evidence="1">Belongs to the UDP-N-acetylglucosamine 2-epimerase family.</text>
</comment>
<name>A0A5J5IJ28_9BACT</name>
<dbReference type="Gene3D" id="3.40.50.2000">
    <property type="entry name" value="Glycogen Phosphorylase B"/>
    <property type="match status" value="2"/>
</dbReference>
<dbReference type="GO" id="GO:0008761">
    <property type="term" value="F:UDP-N-acetylglucosamine 2-epimerase activity"/>
    <property type="evidence" value="ECO:0007669"/>
    <property type="project" value="UniProtKB-EC"/>
</dbReference>
<dbReference type="PANTHER" id="PTHR43174">
    <property type="entry name" value="UDP-N-ACETYLGLUCOSAMINE 2-EPIMERASE"/>
    <property type="match status" value="1"/>
</dbReference>
<dbReference type="RefSeq" id="WP_150414711.1">
    <property type="nucleotide sequence ID" value="NZ_VYQF01000002.1"/>
</dbReference>
<comment type="caution">
    <text evidence="3">The sequence shown here is derived from an EMBL/GenBank/DDBJ whole genome shotgun (WGS) entry which is preliminary data.</text>
</comment>
<evidence type="ECO:0000313" key="4">
    <source>
        <dbReference type="Proteomes" id="UP000326903"/>
    </source>
</evidence>
<reference evidence="3 4" key="1">
    <citation type="submission" date="2019-09" db="EMBL/GenBank/DDBJ databases">
        <title>Draft genome sequence of Ginsengibacter sp. BR5-29.</title>
        <authorList>
            <person name="Im W.-T."/>
        </authorList>
    </citation>
    <scope>NUCLEOTIDE SEQUENCE [LARGE SCALE GENOMIC DNA]</scope>
    <source>
        <strain evidence="3 4">BR5-29</strain>
    </source>
</reference>
<evidence type="ECO:0000313" key="3">
    <source>
        <dbReference type="EMBL" id="KAA9039302.1"/>
    </source>
</evidence>
<dbReference type="InterPro" id="IPR003331">
    <property type="entry name" value="UDP_GlcNAc_Epimerase_2_dom"/>
</dbReference>
<dbReference type="CDD" id="cd03786">
    <property type="entry name" value="GTB_UDP-GlcNAc_2-Epimerase"/>
    <property type="match status" value="1"/>
</dbReference>
<protein>
    <submittedName>
        <fullName evidence="3">UDP-N-acetylglucosamine 2-epimerase (Non-hydrolyzing)</fullName>
        <ecNumber evidence="3">5.1.3.14</ecNumber>
    </submittedName>
</protein>
<dbReference type="Pfam" id="PF02350">
    <property type="entry name" value="Epimerase_2"/>
    <property type="match status" value="1"/>
</dbReference>
<keyword evidence="1 3" id="KW-0413">Isomerase</keyword>
<dbReference type="Proteomes" id="UP000326903">
    <property type="component" value="Unassembled WGS sequence"/>
</dbReference>
<evidence type="ECO:0000256" key="1">
    <source>
        <dbReference type="RuleBase" id="RU003513"/>
    </source>
</evidence>